<dbReference type="AlphaFoldDB" id="A0AAD3N6R2"/>
<evidence type="ECO:0000256" key="5">
    <source>
        <dbReference type="ARBA" id="ARBA00004906"/>
    </source>
</evidence>
<keyword evidence="7" id="KW-0965">Cell junction</keyword>
<dbReference type="InterPro" id="IPR051583">
    <property type="entry name" value="YAP1"/>
</dbReference>
<keyword evidence="8" id="KW-0963">Cytoplasm</keyword>
<keyword evidence="12" id="KW-0539">Nucleus</keyword>
<evidence type="ECO:0000256" key="9">
    <source>
        <dbReference type="ARBA" id="ARBA00022679"/>
    </source>
</evidence>
<evidence type="ECO:0000256" key="8">
    <source>
        <dbReference type="ARBA" id="ARBA00022490"/>
    </source>
</evidence>
<proteinExistence type="predicted"/>
<organism evidence="15 16">
    <name type="scientific">Lates japonicus</name>
    <name type="common">Japanese lates</name>
    <dbReference type="NCBI Taxonomy" id="270547"/>
    <lineage>
        <taxon>Eukaryota</taxon>
        <taxon>Metazoa</taxon>
        <taxon>Chordata</taxon>
        <taxon>Craniata</taxon>
        <taxon>Vertebrata</taxon>
        <taxon>Euteleostomi</taxon>
        <taxon>Actinopterygii</taxon>
        <taxon>Neopterygii</taxon>
        <taxon>Teleostei</taxon>
        <taxon>Neoteleostei</taxon>
        <taxon>Acanthomorphata</taxon>
        <taxon>Carangaria</taxon>
        <taxon>Carangaria incertae sedis</taxon>
        <taxon>Centropomidae</taxon>
        <taxon>Lates</taxon>
    </lineage>
</organism>
<evidence type="ECO:0000313" key="15">
    <source>
        <dbReference type="EMBL" id="GLD67106.1"/>
    </source>
</evidence>
<dbReference type="Gene3D" id="2.20.70.10">
    <property type="match status" value="1"/>
</dbReference>
<evidence type="ECO:0000256" key="11">
    <source>
        <dbReference type="ARBA" id="ARBA00022786"/>
    </source>
</evidence>
<dbReference type="EMBL" id="BRZM01000104">
    <property type="protein sequence ID" value="GLD67106.1"/>
    <property type="molecule type" value="Genomic_DNA"/>
</dbReference>
<dbReference type="GO" id="GO:0003713">
    <property type="term" value="F:transcription coactivator activity"/>
    <property type="evidence" value="ECO:0007669"/>
    <property type="project" value="TreeGrafter"/>
</dbReference>
<gene>
    <name evidence="15" type="ORF">AKAME5_001847200</name>
</gene>
<comment type="catalytic activity">
    <reaction evidence="1">
        <text>S-ubiquitinyl-[E2 ubiquitin-conjugating enzyme]-L-cysteine + [acceptor protein]-L-lysine = [E2 ubiquitin-conjugating enzyme]-L-cysteine + N(6)-ubiquitinyl-[acceptor protein]-L-lysine.</text>
        <dbReference type="EC" id="2.3.2.26"/>
    </reaction>
</comment>
<dbReference type="PANTHER" id="PTHR17616">
    <property type="entry name" value="YES-ASSOCIATED PROTEIN YAP1 FAMILY MEMBER"/>
    <property type="match status" value="1"/>
</dbReference>
<dbReference type="PROSITE" id="PS50020">
    <property type="entry name" value="WW_DOMAIN_2"/>
    <property type="match status" value="2"/>
</dbReference>
<dbReference type="CDD" id="cd00201">
    <property type="entry name" value="WW"/>
    <property type="match status" value="2"/>
</dbReference>
<evidence type="ECO:0000256" key="6">
    <source>
        <dbReference type="ARBA" id="ARBA00012485"/>
    </source>
</evidence>
<evidence type="ECO:0000256" key="7">
    <source>
        <dbReference type="ARBA" id="ARBA00022427"/>
    </source>
</evidence>
<dbReference type="GO" id="GO:0005634">
    <property type="term" value="C:nucleus"/>
    <property type="evidence" value="ECO:0007669"/>
    <property type="project" value="UniProtKB-SubCell"/>
</dbReference>
<dbReference type="GO" id="GO:0045944">
    <property type="term" value="P:positive regulation of transcription by RNA polymerase II"/>
    <property type="evidence" value="ECO:0007669"/>
    <property type="project" value="TreeGrafter"/>
</dbReference>
<protein>
    <recommendedName>
        <fullName evidence="6">HECT-type E3 ubiquitin transferase</fullName>
        <ecNumber evidence="6">2.3.2.26</ecNumber>
    </recommendedName>
</protein>
<dbReference type="Pfam" id="PF00397">
    <property type="entry name" value="WW"/>
    <property type="match status" value="2"/>
</dbReference>
<comment type="subcellular location">
    <subcellularLocation>
        <location evidence="3">Cell junction</location>
        <location evidence="3">Tight junction</location>
    </subcellularLocation>
    <subcellularLocation>
        <location evidence="4">Cytoplasm</location>
    </subcellularLocation>
    <subcellularLocation>
        <location evidence="2">Nucleus</location>
    </subcellularLocation>
</comment>
<name>A0AAD3N6R2_LATJO</name>
<comment type="pathway">
    <text evidence="5">Protein modification; protein ubiquitination.</text>
</comment>
<dbReference type="GO" id="GO:0061630">
    <property type="term" value="F:ubiquitin protein ligase activity"/>
    <property type="evidence" value="ECO:0007669"/>
    <property type="project" value="UniProtKB-EC"/>
</dbReference>
<accession>A0AAD3N6R2</accession>
<reference evidence="15" key="1">
    <citation type="submission" date="2022-08" db="EMBL/GenBank/DDBJ databases">
        <title>Genome sequencing of akame (Lates japonicus).</title>
        <authorList>
            <person name="Hashiguchi Y."/>
            <person name="Takahashi H."/>
        </authorList>
    </citation>
    <scope>NUCLEOTIDE SEQUENCE</scope>
    <source>
        <strain evidence="15">Kochi</strain>
    </source>
</reference>
<dbReference type="Proteomes" id="UP001279410">
    <property type="component" value="Unassembled WGS sequence"/>
</dbReference>
<evidence type="ECO:0000256" key="10">
    <source>
        <dbReference type="ARBA" id="ARBA00022737"/>
    </source>
</evidence>
<dbReference type="GO" id="GO:0005737">
    <property type="term" value="C:cytoplasm"/>
    <property type="evidence" value="ECO:0007669"/>
    <property type="project" value="UniProtKB-SubCell"/>
</dbReference>
<evidence type="ECO:0000259" key="14">
    <source>
        <dbReference type="PROSITE" id="PS50020"/>
    </source>
</evidence>
<dbReference type="GO" id="GO:0005923">
    <property type="term" value="C:bicellular tight junction"/>
    <property type="evidence" value="ECO:0007669"/>
    <property type="project" value="UniProtKB-SubCell"/>
</dbReference>
<evidence type="ECO:0000256" key="13">
    <source>
        <dbReference type="SAM" id="MobiDB-lite"/>
    </source>
</evidence>
<evidence type="ECO:0000313" key="16">
    <source>
        <dbReference type="Proteomes" id="UP001279410"/>
    </source>
</evidence>
<keyword evidence="16" id="KW-1185">Reference proteome</keyword>
<keyword evidence="9" id="KW-0808">Transferase</keyword>
<dbReference type="GO" id="GO:0016567">
    <property type="term" value="P:protein ubiquitination"/>
    <property type="evidence" value="ECO:0007669"/>
    <property type="project" value="UniProtKB-ARBA"/>
</dbReference>
<dbReference type="SMART" id="SM00456">
    <property type="entry name" value="WW"/>
    <property type="match status" value="2"/>
</dbReference>
<comment type="caution">
    <text evidence="15">The sequence shown here is derived from an EMBL/GenBank/DDBJ whole genome shotgun (WGS) entry which is preliminary data.</text>
</comment>
<dbReference type="FunFam" id="2.20.70.10:FF:000005">
    <property type="entry name" value="E3 ubiquitin-protein ligase"/>
    <property type="match status" value="1"/>
</dbReference>
<keyword evidence="7" id="KW-0796">Tight junction</keyword>
<evidence type="ECO:0000256" key="3">
    <source>
        <dbReference type="ARBA" id="ARBA00004435"/>
    </source>
</evidence>
<keyword evidence="11" id="KW-0833">Ubl conjugation pathway</keyword>
<feature type="region of interest" description="Disordered" evidence="13">
    <location>
        <begin position="1"/>
        <end position="64"/>
    </location>
</feature>
<dbReference type="Gene3D" id="3.90.1750.10">
    <property type="entry name" value="Hect, E3 ligase catalytic domains"/>
    <property type="match status" value="1"/>
</dbReference>
<dbReference type="SUPFAM" id="SSF51045">
    <property type="entry name" value="WW domain"/>
    <property type="match status" value="2"/>
</dbReference>
<dbReference type="InterPro" id="IPR001202">
    <property type="entry name" value="WW_dom"/>
</dbReference>
<evidence type="ECO:0000256" key="2">
    <source>
        <dbReference type="ARBA" id="ARBA00004123"/>
    </source>
</evidence>
<dbReference type="PANTHER" id="PTHR17616:SF8">
    <property type="entry name" value="TRANSCRIPTIONAL COACTIVATOR YORKIE"/>
    <property type="match status" value="1"/>
</dbReference>
<feature type="domain" description="WW" evidence="14">
    <location>
        <begin position="54"/>
        <end position="86"/>
    </location>
</feature>
<feature type="domain" description="WW" evidence="14">
    <location>
        <begin position="93"/>
        <end position="126"/>
    </location>
</feature>
<dbReference type="InterPro" id="IPR036020">
    <property type="entry name" value="WW_dom_sf"/>
</dbReference>
<evidence type="ECO:0000256" key="1">
    <source>
        <dbReference type="ARBA" id="ARBA00000885"/>
    </source>
</evidence>
<dbReference type="EC" id="2.3.2.26" evidence="6"/>
<sequence length="252" mass="28194">MSSVPSDITPCLPHSSSRNKKRRRTSGWGGGARVEEEVEEWEPSGAPVENDPLGPLPPGWEKRQDNGRVYFVNHNTRTTQWDDPRTQGMIKEHPLPPGWEMKYTAEGVRYFVDHNSRTTTFKDPRPGFESGSRQGGPPGAYDRSFRWKYHQFRFLCHSNALLSHVKISVSRQIPFEDLFTVTKLVFLLPHLNPAPSSSSSSSLLLPSSSSSSSSSSSGTGFCWRGLNNFKDQKETLGKEDDSVLTQVLVPCV</sequence>
<evidence type="ECO:0000256" key="4">
    <source>
        <dbReference type="ARBA" id="ARBA00004496"/>
    </source>
</evidence>
<dbReference type="PROSITE" id="PS01159">
    <property type="entry name" value="WW_DOMAIN_1"/>
    <property type="match status" value="2"/>
</dbReference>
<dbReference type="GO" id="GO:0035329">
    <property type="term" value="P:hippo signaling"/>
    <property type="evidence" value="ECO:0007669"/>
    <property type="project" value="TreeGrafter"/>
</dbReference>
<keyword evidence="10" id="KW-0677">Repeat</keyword>
<evidence type="ECO:0000256" key="12">
    <source>
        <dbReference type="ARBA" id="ARBA00023242"/>
    </source>
</evidence>